<organism evidence="2 3">
    <name type="scientific">Trichogramma brassicae</name>
    <dbReference type="NCBI Taxonomy" id="86971"/>
    <lineage>
        <taxon>Eukaryota</taxon>
        <taxon>Metazoa</taxon>
        <taxon>Ecdysozoa</taxon>
        <taxon>Arthropoda</taxon>
        <taxon>Hexapoda</taxon>
        <taxon>Insecta</taxon>
        <taxon>Pterygota</taxon>
        <taxon>Neoptera</taxon>
        <taxon>Endopterygota</taxon>
        <taxon>Hymenoptera</taxon>
        <taxon>Apocrita</taxon>
        <taxon>Proctotrupomorpha</taxon>
        <taxon>Chalcidoidea</taxon>
        <taxon>Trichogrammatidae</taxon>
        <taxon>Trichogramma</taxon>
    </lineage>
</organism>
<dbReference type="GO" id="GO:0005680">
    <property type="term" value="C:anaphase-promoting complex"/>
    <property type="evidence" value="ECO:0007669"/>
    <property type="project" value="InterPro"/>
</dbReference>
<feature type="region of interest" description="Disordered" evidence="1">
    <location>
        <begin position="170"/>
        <end position="248"/>
    </location>
</feature>
<accession>A0A6H5J3E0</accession>
<feature type="compositionally biased region" description="Acidic residues" evidence="1">
    <location>
        <begin position="174"/>
        <end position="208"/>
    </location>
</feature>
<feature type="compositionally biased region" description="Polar residues" evidence="1">
    <location>
        <begin position="213"/>
        <end position="228"/>
    </location>
</feature>
<evidence type="ECO:0000256" key="1">
    <source>
        <dbReference type="SAM" id="MobiDB-lite"/>
    </source>
</evidence>
<dbReference type="AlphaFoldDB" id="A0A6H5J3E0"/>
<reference evidence="2 3" key="1">
    <citation type="submission" date="2020-02" db="EMBL/GenBank/DDBJ databases">
        <authorList>
            <person name="Ferguson B K."/>
        </authorList>
    </citation>
    <scope>NUCLEOTIDE SEQUENCE [LARGE SCALE GENOMIC DNA]</scope>
</reference>
<proteinExistence type="predicted"/>
<evidence type="ECO:0000313" key="3">
    <source>
        <dbReference type="Proteomes" id="UP000479190"/>
    </source>
</evidence>
<protein>
    <submittedName>
        <fullName evidence="2">Uncharacterized protein</fullName>
    </submittedName>
</protein>
<gene>
    <name evidence="2" type="ORF">TBRA_LOCUS15613</name>
</gene>
<dbReference type="OrthoDB" id="6362917at2759"/>
<name>A0A6H5J3E0_9HYME</name>
<feature type="non-terminal residue" evidence="2">
    <location>
        <position position="316"/>
    </location>
</feature>
<dbReference type="Proteomes" id="UP000479190">
    <property type="component" value="Unassembled WGS sequence"/>
</dbReference>
<dbReference type="InterPro" id="IPR026182">
    <property type="entry name" value="ANAPC15"/>
</dbReference>
<dbReference type="GO" id="GO:0090266">
    <property type="term" value="P:regulation of mitotic cell cycle spindle assembly checkpoint"/>
    <property type="evidence" value="ECO:0007669"/>
    <property type="project" value="InterPro"/>
</dbReference>
<sequence length="316" mass="36029">MRQLGELDMLDLAYDPTDTTLLKVFILMLITTNIEELWVIIKKNICCIKYSIQNSRNLSVTRITELLDKSDIKQKEVVGEDGAKNDEDLSMTILQEDYVHTELDLPEENSQILAGNIVSQLDQSFKMINSQEISADLQPRATDPLWFNADKPIDDESQVAAMELEFEAWFRGSEEEEEEEEEEEGEGEEEEDSDTHEEEEEELDDIDMEVSYSHPQQRSSPADTSTDQVVIRMQQQQRQRSRRAHSLRAVTLPSTAEALISRVTDDDDYDDVRRGAEGSSAWLVASKAPPRRQAEQPIVAAVSDIVPREPRGERAR</sequence>
<evidence type="ECO:0000313" key="2">
    <source>
        <dbReference type="EMBL" id="CAB0044025.1"/>
    </source>
</evidence>
<keyword evidence="3" id="KW-1185">Reference proteome</keyword>
<dbReference type="EMBL" id="CADCXV010001377">
    <property type="protein sequence ID" value="CAB0044025.1"/>
    <property type="molecule type" value="Genomic_DNA"/>
</dbReference>
<dbReference type="Pfam" id="PF15243">
    <property type="entry name" value="ANAPC15"/>
    <property type="match status" value="1"/>
</dbReference>